<feature type="binding site" evidence="9">
    <location>
        <position position="141"/>
    </location>
    <ligand>
        <name>(S)-2,3,4,5-tetrahydrodipicolinate</name>
        <dbReference type="ChEBI" id="CHEBI:16845"/>
    </ligand>
</feature>
<dbReference type="AlphaFoldDB" id="A0A140LDC3"/>
<feature type="active site" description="Proton donor/acceptor" evidence="9">
    <location>
        <position position="140"/>
    </location>
</feature>
<feature type="binding site" evidence="9">
    <location>
        <begin position="150"/>
        <end position="151"/>
    </location>
    <ligand>
        <name>(S)-2,3,4,5-tetrahydrodipicolinate</name>
        <dbReference type="ChEBI" id="CHEBI:16845"/>
    </ligand>
</feature>
<dbReference type="InterPro" id="IPR022663">
    <property type="entry name" value="DapB_C"/>
</dbReference>
<feature type="active site" description="Proton donor" evidence="9">
    <location>
        <position position="144"/>
    </location>
</feature>
<dbReference type="FunFam" id="3.30.360.10:FF:000009">
    <property type="entry name" value="4-hydroxy-tetrahydrodipicolinate reductase"/>
    <property type="match status" value="1"/>
</dbReference>
<evidence type="ECO:0000256" key="6">
    <source>
        <dbReference type="ARBA" id="ARBA00023002"/>
    </source>
</evidence>
<comment type="function">
    <text evidence="9">Catalyzes the conversion of 4-hydroxy-tetrahydrodipicolinate (HTPA) to tetrahydrodipicolinate.</text>
</comment>
<evidence type="ECO:0000313" key="13">
    <source>
        <dbReference type="EMBL" id="KXG78548.1"/>
    </source>
</evidence>
<keyword evidence="2 9" id="KW-0963">Cytoplasm</keyword>
<dbReference type="Pfam" id="PF05173">
    <property type="entry name" value="DapB_C"/>
    <property type="match status" value="1"/>
</dbReference>
<dbReference type="PATRIC" id="fig|520764.3.peg.324"/>
<dbReference type="SUPFAM" id="SSF51735">
    <property type="entry name" value="NAD(P)-binding Rossmann-fold domains"/>
    <property type="match status" value="1"/>
</dbReference>
<dbReference type="NCBIfam" id="TIGR00036">
    <property type="entry name" value="dapB"/>
    <property type="match status" value="1"/>
</dbReference>
<dbReference type="InterPro" id="IPR022664">
    <property type="entry name" value="DapB_N_CS"/>
</dbReference>
<dbReference type="GO" id="GO:0016726">
    <property type="term" value="F:oxidoreductase activity, acting on CH or CH2 groups, NAD or NADP as acceptor"/>
    <property type="evidence" value="ECO:0007669"/>
    <property type="project" value="UniProtKB-UniRule"/>
</dbReference>
<evidence type="ECO:0000259" key="12">
    <source>
        <dbReference type="Pfam" id="PF05173"/>
    </source>
</evidence>
<dbReference type="EC" id="1.17.1.8" evidence="9 10"/>
<evidence type="ECO:0000256" key="5">
    <source>
        <dbReference type="ARBA" id="ARBA00022915"/>
    </source>
</evidence>
<dbReference type="InterPro" id="IPR000846">
    <property type="entry name" value="DapB_N"/>
</dbReference>
<comment type="caution">
    <text evidence="13">The sequence shown here is derived from an EMBL/GenBank/DDBJ whole genome shotgun (WGS) entry which is preliminary data.</text>
</comment>
<dbReference type="InterPro" id="IPR036291">
    <property type="entry name" value="NAD(P)-bd_dom_sf"/>
</dbReference>
<dbReference type="PROSITE" id="PS01298">
    <property type="entry name" value="DAPB"/>
    <property type="match status" value="1"/>
</dbReference>
<dbReference type="UniPathway" id="UPA00034">
    <property type="reaction ID" value="UER00018"/>
</dbReference>
<keyword evidence="4 9" id="KW-0521">NADP</keyword>
<keyword evidence="3 9" id="KW-0028">Amino-acid biosynthesis</keyword>
<dbReference type="GO" id="GO:0050661">
    <property type="term" value="F:NADP binding"/>
    <property type="evidence" value="ECO:0007669"/>
    <property type="project" value="UniProtKB-UniRule"/>
</dbReference>
<accession>A0A140LDC3</accession>
<dbReference type="Gene3D" id="3.40.50.720">
    <property type="entry name" value="NAD(P)-binding Rossmann-like Domain"/>
    <property type="match status" value="1"/>
</dbReference>
<evidence type="ECO:0000256" key="4">
    <source>
        <dbReference type="ARBA" id="ARBA00022857"/>
    </source>
</evidence>
<dbReference type="GO" id="GO:0051287">
    <property type="term" value="F:NAD binding"/>
    <property type="evidence" value="ECO:0007669"/>
    <property type="project" value="UniProtKB-UniRule"/>
</dbReference>
<dbReference type="OrthoDB" id="9790352at2"/>
<dbReference type="RefSeq" id="WP_066351211.1">
    <property type="nucleotide sequence ID" value="NZ_LOED01000002.1"/>
</dbReference>
<dbReference type="PIRSF" id="PIRSF000161">
    <property type="entry name" value="DHPR"/>
    <property type="match status" value="1"/>
</dbReference>
<comment type="similarity">
    <text evidence="1 9">Belongs to the DapB family.</text>
</comment>
<evidence type="ECO:0000256" key="9">
    <source>
        <dbReference type="HAMAP-Rule" id="MF_00102"/>
    </source>
</evidence>
<comment type="subunit">
    <text evidence="9">Homotetramer.</text>
</comment>
<evidence type="ECO:0000313" key="14">
    <source>
        <dbReference type="Proteomes" id="UP000070427"/>
    </source>
</evidence>
<gene>
    <name evidence="13" type="primary">dapB_1</name>
    <name evidence="9" type="synonym">dapB</name>
    <name evidence="13" type="ORF">AN618_03040</name>
</gene>
<keyword evidence="14" id="KW-1185">Reference proteome</keyword>
<name>A0A140LDC3_9FIRM</name>
<dbReference type="PANTHER" id="PTHR20836:SF7">
    <property type="entry name" value="4-HYDROXY-TETRAHYDRODIPICOLINATE REDUCTASE"/>
    <property type="match status" value="1"/>
</dbReference>
<dbReference type="InParanoid" id="A0A140LDC3"/>
<evidence type="ECO:0000259" key="11">
    <source>
        <dbReference type="Pfam" id="PF01113"/>
    </source>
</evidence>
<evidence type="ECO:0000256" key="3">
    <source>
        <dbReference type="ARBA" id="ARBA00022605"/>
    </source>
</evidence>
<feature type="domain" description="Dihydrodipicolinate reductase C-terminal" evidence="12">
    <location>
        <begin position="114"/>
        <end position="245"/>
    </location>
</feature>
<dbReference type="STRING" id="520764.AN618_03040"/>
<dbReference type="GO" id="GO:0008839">
    <property type="term" value="F:4-hydroxy-tetrahydrodipicolinate reductase"/>
    <property type="evidence" value="ECO:0007669"/>
    <property type="project" value="UniProtKB-UniRule"/>
</dbReference>
<evidence type="ECO:0000256" key="1">
    <source>
        <dbReference type="ARBA" id="ARBA00006642"/>
    </source>
</evidence>
<dbReference type="GO" id="GO:0019877">
    <property type="term" value="P:diaminopimelate biosynthetic process"/>
    <property type="evidence" value="ECO:0007669"/>
    <property type="project" value="UniProtKB-UniRule"/>
</dbReference>
<evidence type="ECO:0000256" key="2">
    <source>
        <dbReference type="ARBA" id="ARBA00022490"/>
    </source>
</evidence>
<feature type="binding site" evidence="9">
    <location>
        <begin position="108"/>
        <end position="111"/>
    </location>
    <ligand>
        <name>NAD(+)</name>
        <dbReference type="ChEBI" id="CHEBI:57540"/>
    </ligand>
</feature>
<dbReference type="PANTHER" id="PTHR20836">
    <property type="entry name" value="DIHYDRODIPICOLINATE REDUCTASE"/>
    <property type="match status" value="1"/>
</dbReference>
<feature type="binding site" evidence="9">
    <location>
        <position position="38"/>
    </location>
    <ligand>
        <name>NAD(+)</name>
        <dbReference type="ChEBI" id="CHEBI:57540"/>
    </ligand>
</feature>
<feature type="binding site" evidence="9">
    <location>
        <begin position="84"/>
        <end position="86"/>
    </location>
    <ligand>
        <name>NAD(+)</name>
        <dbReference type="ChEBI" id="CHEBI:57540"/>
    </ligand>
</feature>
<dbReference type="CDD" id="cd02274">
    <property type="entry name" value="DHDPR_N"/>
    <property type="match status" value="1"/>
</dbReference>
<protein>
    <recommendedName>
        <fullName evidence="9 10">4-hydroxy-tetrahydrodipicolinate reductase</fullName>
        <shortName evidence="9">HTPA reductase</shortName>
        <ecNumber evidence="9 10">1.17.1.8</ecNumber>
    </recommendedName>
</protein>
<feature type="domain" description="Dihydrodipicolinate reductase N-terminal" evidence="11">
    <location>
        <begin position="2"/>
        <end position="111"/>
    </location>
</feature>
<dbReference type="SUPFAM" id="SSF55347">
    <property type="entry name" value="Glyceraldehyde-3-phosphate dehydrogenase-like, C-terminal domain"/>
    <property type="match status" value="1"/>
</dbReference>
<keyword evidence="8 9" id="KW-0457">Lysine biosynthesis</keyword>
<dbReference type="FunCoup" id="A0A140LDC3">
    <property type="interactions" value="446"/>
</dbReference>
<comment type="pathway">
    <text evidence="9">Amino-acid biosynthesis; L-lysine biosynthesis via DAP pathway; (S)-tetrahydrodipicolinate from L-aspartate: step 4/4.</text>
</comment>
<dbReference type="Gene3D" id="3.30.360.10">
    <property type="entry name" value="Dihydrodipicolinate Reductase, domain 2"/>
    <property type="match status" value="1"/>
</dbReference>
<dbReference type="HAMAP" id="MF_00102">
    <property type="entry name" value="DapB"/>
    <property type="match status" value="1"/>
</dbReference>
<evidence type="ECO:0000256" key="7">
    <source>
        <dbReference type="ARBA" id="ARBA00023027"/>
    </source>
</evidence>
<dbReference type="InterPro" id="IPR023940">
    <property type="entry name" value="DHDPR_bac"/>
</dbReference>
<keyword evidence="7 9" id="KW-0520">NAD</keyword>
<comment type="subcellular location">
    <subcellularLocation>
        <location evidence="9">Cytoplasm</location>
    </subcellularLocation>
</comment>
<comment type="catalytic activity">
    <reaction evidence="9">
        <text>(S)-2,3,4,5-tetrahydrodipicolinate + NADP(+) + H2O = (2S,4S)-4-hydroxy-2,3,4,5-tetrahydrodipicolinate + NADPH + H(+)</text>
        <dbReference type="Rhea" id="RHEA:35331"/>
        <dbReference type="ChEBI" id="CHEBI:15377"/>
        <dbReference type="ChEBI" id="CHEBI:15378"/>
        <dbReference type="ChEBI" id="CHEBI:16845"/>
        <dbReference type="ChEBI" id="CHEBI:57783"/>
        <dbReference type="ChEBI" id="CHEBI:58349"/>
        <dbReference type="ChEBI" id="CHEBI:67139"/>
        <dbReference type="EC" id="1.17.1.8"/>
    </reaction>
</comment>
<organism evidence="13 14">
    <name type="scientific">Fervidicola ferrireducens</name>
    <dbReference type="NCBI Taxonomy" id="520764"/>
    <lineage>
        <taxon>Bacteria</taxon>
        <taxon>Bacillati</taxon>
        <taxon>Bacillota</taxon>
        <taxon>Clostridia</taxon>
        <taxon>Thermosediminibacterales</taxon>
        <taxon>Thermosediminibacteraceae</taxon>
        <taxon>Fervidicola</taxon>
    </lineage>
</organism>
<reference evidence="13 14" key="1">
    <citation type="submission" date="2015-12" db="EMBL/GenBank/DDBJ databases">
        <title>Draft genome sequnece of Fervidicola ferrireducens strain Y170.</title>
        <authorList>
            <person name="Patel B.K."/>
        </authorList>
    </citation>
    <scope>NUCLEOTIDE SEQUENCE [LARGE SCALE GENOMIC DNA]</scope>
    <source>
        <strain evidence="13 14">Y170</strain>
    </source>
</reference>
<proteinExistence type="inferred from homology"/>
<dbReference type="Proteomes" id="UP000070427">
    <property type="component" value="Unassembled WGS sequence"/>
</dbReference>
<dbReference type="EMBL" id="LOED01000002">
    <property type="protein sequence ID" value="KXG78548.1"/>
    <property type="molecule type" value="Genomic_DNA"/>
</dbReference>
<feature type="binding site" evidence="9">
    <location>
        <position position="39"/>
    </location>
    <ligand>
        <name>NADP(+)</name>
        <dbReference type="ChEBI" id="CHEBI:58349"/>
    </ligand>
</feature>
<dbReference type="GO" id="GO:0009089">
    <property type="term" value="P:lysine biosynthetic process via diaminopimelate"/>
    <property type="evidence" value="ECO:0007669"/>
    <property type="project" value="UniProtKB-UniRule"/>
</dbReference>
<dbReference type="GO" id="GO:0005829">
    <property type="term" value="C:cytosol"/>
    <property type="evidence" value="ECO:0007669"/>
    <property type="project" value="TreeGrafter"/>
</dbReference>
<sequence length="251" mass="27814">MIKIILNGARGKMGRTIAELVKSQEDMEIIAGVDVVGEKGDFPIYNSIFKIEEKADVIVDFSNPQALDNLLRYALSHRVPVVTGTTGLEESHRLMLQDAAKTIPVFYSQNMSLGVFLMVMLSQKLARVLSDFDVEIVERHHNQKIDAPSGTAIMLAEAIKEVRSGAEFVYSRVEKRKKRDKNEIGIHSIRAGNLVGEHRVIFGGEDETIEISHVVTSRKVLAAGALKAARFIVEKAPGYYTMKDLVDSLSC</sequence>
<evidence type="ECO:0000256" key="10">
    <source>
        <dbReference type="NCBIfam" id="TIGR00036"/>
    </source>
</evidence>
<keyword evidence="6 9" id="KW-0560">Oxidoreductase</keyword>
<dbReference type="Pfam" id="PF01113">
    <property type="entry name" value="DapB_N"/>
    <property type="match status" value="1"/>
</dbReference>
<evidence type="ECO:0000256" key="8">
    <source>
        <dbReference type="ARBA" id="ARBA00023154"/>
    </source>
</evidence>
<keyword evidence="5 9" id="KW-0220">Diaminopimelate biosynthesis</keyword>
<comment type="catalytic activity">
    <reaction evidence="9">
        <text>(S)-2,3,4,5-tetrahydrodipicolinate + NAD(+) + H2O = (2S,4S)-4-hydroxy-2,3,4,5-tetrahydrodipicolinate + NADH + H(+)</text>
        <dbReference type="Rhea" id="RHEA:35323"/>
        <dbReference type="ChEBI" id="CHEBI:15377"/>
        <dbReference type="ChEBI" id="CHEBI:15378"/>
        <dbReference type="ChEBI" id="CHEBI:16845"/>
        <dbReference type="ChEBI" id="CHEBI:57540"/>
        <dbReference type="ChEBI" id="CHEBI:57945"/>
        <dbReference type="ChEBI" id="CHEBI:67139"/>
        <dbReference type="EC" id="1.17.1.8"/>
    </reaction>
</comment>
<feature type="binding site" evidence="9">
    <location>
        <begin position="8"/>
        <end position="13"/>
    </location>
    <ligand>
        <name>NAD(+)</name>
        <dbReference type="ChEBI" id="CHEBI:57540"/>
    </ligand>
</feature>
<comment type="caution">
    <text evidence="9">Was originally thought to be a dihydrodipicolinate reductase (DHDPR), catalyzing the conversion of dihydrodipicolinate to tetrahydrodipicolinate. However, it was shown in E.coli that the substrate of the enzymatic reaction is not dihydrodipicolinate (DHDP) but in fact (2S,4S)-4-hydroxy-2,3,4,5-tetrahydrodipicolinic acid (HTPA), the product released by the DapA-catalyzed reaction.</text>
</comment>